<dbReference type="STRING" id="1715693.PH7735_04026"/>
<keyword evidence="7 8" id="KW-0472">Membrane</keyword>
<dbReference type="Pfam" id="PF03547">
    <property type="entry name" value="Mem_trans"/>
    <property type="match status" value="1"/>
</dbReference>
<dbReference type="Gene3D" id="1.20.1530.20">
    <property type="match status" value="1"/>
</dbReference>
<keyword evidence="5 8" id="KW-0812">Transmembrane</keyword>
<feature type="transmembrane region" description="Helical" evidence="8">
    <location>
        <begin position="6"/>
        <end position="29"/>
    </location>
</feature>
<dbReference type="PANTHER" id="PTHR36838">
    <property type="entry name" value="AUXIN EFFLUX CARRIER FAMILY PROTEIN"/>
    <property type="match status" value="1"/>
</dbReference>
<protein>
    <submittedName>
        <fullName evidence="9">Auxin efflux carrier</fullName>
    </submittedName>
</protein>
<evidence type="ECO:0000256" key="1">
    <source>
        <dbReference type="ARBA" id="ARBA00004651"/>
    </source>
</evidence>
<feature type="transmembrane region" description="Helical" evidence="8">
    <location>
        <begin position="169"/>
        <end position="189"/>
    </location>
</feature>
<evidence type="ECO:0000313" key="10">
    <source>
        <dbReference type="Proteomes" id="UP000051870"/>
    </source>
</evidence>
<feature type="transmembrane region" description="Helical" evidence="8">
    <location>
        <begin position="130"/>
        <end position="149"/>
    </location>
</feature>
<evidence type="ECO:0000256" key="6">
    <source>
        <dbReference type="ARBA" id="ARBA00022989"/>
    </source>
</evidence>
<evidence type="ECO:0000256" key="2">
    <source>
        <dbReference type="ARBA" id="ARBA00010145"/>
    </source>
</evidence>
<evidence type="ECO:0000256" key="4">
    <source>
        <dbReference type="ARBA" id="ARBA00022475"/>
    </source>
</evidence>
<keyword evidence="6 8" id="KW-1133">Transmembrane helix</keyword>
<feature type="transmembrane region" description="Helical" evidence="8">
    <location>
        <begin position="253"/>
        <end position="273"/>
    </location>
</feature>
<dbReference type="InterPro" id="IPR038770">
    <property type="entry name" value="Na+/solute_symporter_sf"/>
</dbReference>
<name>A0A0P1IIR2_9RHOB</name>
<keyword evidence="3" id="KW-0813">Transport</keyword>
<sequence>MCLDGHMVFVSILLGLLPSFLMVILGGLVRNRLSVNAWQGLDKLNFEILFPTLIFVAASQRPINVGDILRIGPAVWAILATGLIVGYTARRFGPERFLDFAGAWQTAWRFNTALAFVAVTTLSSPPIGELAVAVGMAIPVANVFAVSALSRGNGSIWQTLKKVATNPFLIASVSGVLVGLSGITIPAPLLAPFEMIAQAAIPVALISVGATMNWGALAKLDRFSGILCTTKLVVLPALTMTTCWFLGTDPVLATTLTLFASMPTASASHVLAAGFGADRELSATLVAQSTLLGAATLPLWITLIEVVF</sequence>
<proteinExistence type="inferred from homology"/>
<evidence type="ECO:0000256" key="7">
    <source>
        <dbReference type="ARBA" id="ARBA00023136"/>
    </source>
</evidence>
<evidence type="ECO:0000256" key="3">
    <source>
        <dbReference type="ARBA" id="ARBA00022448"/>
    </source>
</evidence>
<feature type="transmembrane region" description="Helical" evidence="8">
    <location>
        <begin position="226"/>
        <end position="247"/>
    </location>
</feature>
<feature type="transmembrane region" description="Helical" evidence="8">
    <location>
        <begin position="71"/>
        <end position="89"/>
    </location>
</feature>
<dbReference type="AlphaFoldDB" id="A0A0P1IIR2"/>
<evidence type="ECO:0000256" key="8">
    <source>
        <dbReference type="SAM" id="Phobius"/>
    </source>
</evidence>
<dbReference type="PANTHER" id="PTHR36838:SF4">
    <property type="entry name" value="AUXIN EFFLUX CARRIER FAMILY PROTEIN"/>
    <property type="match status" value="1"/>
</dbReference>
<keyword evidence="4" id="KW-1003">Cell membrane</keyword>
<dbReference type="GO" id="GO:0005886">
    <property type="term" value="C:plasma membrane"/>
    <property type="evidence" value="ECO:0007669"/>
    <property type="project" value="UniProtKB-SubCell"/>
</dbReference>
<dbReference type="GO" id="GO:0055085">
    <property type="term" value="P:transmembrane transport"/>
    <property type="evidence" value="ECO:0007669"/>
    <property type="project" value="InterPro"/>
</dbReference>
<evidence type="ECO:0000313" key="9">
    <source>
        <dbReference type="EMBL" id="CUK15278.1"/>
    </source>
</evidence>
<dbReference type="InterPro" id="IPR004776">
    <property type="entry name" value="Mem_transp_PIN-like"/>
</dbReference>
<feature type="transmembrane region" description="Helical" evidence="8">
    <location>
        <begin position="285"/>
        <end position="304"/>
    </location>
</feature>
<dbReference type="EMBL" id="CYTW01000007">
    <property type="protein sequence ID" value="CUK15278.1"/>
    <property type="molecule type" value="Genomic_DNA"/>
</dbReference>
<comment type="similarity">
    <text evidence="2">Belongs to the auxin efflux carrier (TC 2.A.69) family.</text>
</comment>
<gene>
    <name evidence="9" type="ORF">PH7735_04026</name>
</gene>
<feature type="transmembrane region" description="Helical" evidence="8">
    <location>
        <begin position="195"/>
        <end position="214"/>
    </location>
</feature>
<dbReference type="Proteomes" id="UP000051870">
    <property type="component" value="Unassembled WGS sequence"/>
</dbReference>
<keyword evidence="10" id="KW-1185">Reference proteome</keyword>
<evidence type="ECO:0000256" key="5">
    <source>
        <dbReference type="ARBA" id="ARBA00022692"/>
    </source>
</evidence>
<feature type="transmembrane region" description="Helical" evidence="8">
    <location>
        <begin position="101"/>
        <end position="124"/>
    </location>
</feature>
<accession>A0A0P1IIR2</accession>
<reference evidence="10" key="1">
    <citation type="submission" date="2015-09" db="EMBL/GenBank/DDBJ databases">
        <authorList>
            <person name="Rodrigo-Torres Lidia"/>
            <person name="Arahal R.David."/>
        </authorList>
    </citation>
    <scope>NUCLEOTIDE SEQUENCE [LARGE SCALE GENOMIC DNA]</scope>
    <source>
        <strain evidence="10">CECT 7735</strain>
    </source>
</reference>
<organism evidence="9 10">
    <name type="scientific">Shimia thalassica</name>
    <dbReference type="NCBI Taxonomy" id="1715693"/>
    <lineage>
        <taxon>Bacteria</taxon>
        <taxon>Pseudomonadati</taxon>
        <taxon>Pseudomonadota</taxon>
        <taxon>Alphaproteobacteria</taxon>
        <taxon>Rhodobacterales</taxon>
        <taxon>Roseobacteraceae</taxon>
    </lineage>
</organism>
<comment type="subcellular location">
    <subcellularLocation>
        <location evidence="1">Cell membrane</location>
        <topology evidence="1">Multi-pass membrane protein</topology>
    </subcellularLocation>
</comment>